<comment type="caution">
    <text evidence="2">The sequence shown here is derived from an EMBL/GenBank/DDBJ whole genome shotgun (WGS) entry which is preliminary data.</text>
</comment>
<feature type="domain" description="Methyltransferase FkbM" evidence="1">
    <location>
        <begin position="86"/>
        <end position="251"/>
    </location>
</feature>
<dbReference type="PATRIC" id="fig|1710894.3.peg.1677"/>
<organism evidence="2 3">
    <name type="scientific">Aphanizomenon flos-aquae LD13</name>
    <dbReference type="NCBI Taxonomy" id="1710894"/>
    <lineage>
        <taxon>Bacteria</taxon>
        <taxon>Bacillati</taxon>
        <taxon>Cyanobacteriota</taxon>
        <taxon>Cyanophyceae</taxon>
        <taxon>Nostocales</taxon>
        <taxon>Aphanizomenonaceae</taxon>
        <taxon>Aphanizomenon</taxon>
    </lineage>
</organism>
<dbReference type="PANTHER" id="PTHR34203:SF15">
    <property type="entry name" value="SLL1173 PROTEIN"/>
    <property type="match status" value="1"/>
</dbReference>
<dbReference type="AlphaFoldDB" id="A0A1B7VPY7"/>
<evidence type="ECO:0000313" key="3">
    <source>
        <dbReference type="Proteomes" id="UP000092382"/>
    </source>
</evidence>
<dbReference type="InterPro" id="IPR052514">
    <property type="entry name" value="SAM-dependent_MTase"/>
</dbReference>
<dbReference type="InterPro" id="IPR006342">
    <property type="entry name" value="FkbM_mtfrase"/>
</dbReference>
<reference evidence="2 3" key="1">
    <citation type="submission" date="2015-09" db="EMBL/GenBank/DDBJ databases">
        <title>Whole genome shotgun sequence assembly of Aphanizomenon flos-aquae UKL13.</title>
        <authorList>
            <person name="Driscoll C."/>
        </authorList>
    </citation>
    <scope>NUCLEOTIDE SEQUENCE [LARGE SCALE GENOMIC DNA]</scope>
    <source>
        <strain evidence="2">MDT13</strain>
    </source>
</reference>
<dbReference type="EMBL" id="LJOY01000061">
    <property type="protein sequence ID" value="OBQ22610.1"/>
    <property type="molecule type" value="Genomic_DNA"/>
</dbReference>
<evidence type="ECO:0000259" key="1">
    <source>
        <dbReference type="Pfam" id="PF05050"/>
    </source>
</evidence>
<dbReference type="PANTHER" id="PTHR34203">
    <property type="entry name" value="METHYLTRANSFERASE, FKBM FAMILY PROTEIN"/>
    <property type="match status" value="1"/>
</dbReference>
<evidence type="ECO:0000313" key="2">
    <source>
        <dbReference type="EMBL" id="OBQ22610.1"/>
    </source>
</evidence>
<proteinExistence type="predicted"/>
<protein>
    <recommendedName>
        <fullName evidence="1">Methyltransferase FkbM domain-containing protein</fullName>
    </recommendedName>
</protein>
<gene>
    <name evidence="2" type="ORF">AN481_15525</name>
</gene>
<dbReference type="SUPFAM" id="SSF53335">
    <property type="entry name" value="S-adenosyl-L-methionine-dependent methyltransferases"/>
    <property type="match status" value="1"/>
</dbReference>
<dbReference type="Gene3D" id="3.40.50.150">
    <property type="entry name" value="Vaccinia Virus protein VP39"/>
    <property type="match status" value="1"/>
</dbReference>
<accession>A0A1B7VPY7</accession>
<name>A0A1B7VPY7_APHFL</name>
<sequence length="309" mass="36323">MKNYIRYINRPEYIFRPISIYQRIFQQNFLGIEKFKEVLLPWGLKIKVPILINDCLSQSLLKFSTYDLSLTEVIWRLTDRGETTIDIGANIGYITSLMSMKVGEVGKVYCFEPNPEVYEELSINVRNWQNQKYRNIYPQKIALSNYSGNAVLNLTPQNRGEVFIDKNQSISEIENRTTDACVVSLERLDKFLEKEQNYIGVLKIDVEGHEMEVLQGAGELIYKHNIRDILFEEHHGYPSSVTQFLEENGYTIFRIWKGFWKPRLEEPNKNLDHPWEPPNYLATLNPIRANERMRNKGWKCLSVQKISKM</sequence>
<dbReference type="Proteomes" id="UP000092382">
    <property type="component" value="Unassembled WGS sequence"/>
</dbReference>
<dbReference type="InterPro" id="IPR029063">
    <property type="entry name" value="SAM-dependent_MTases_sf"/>
</dbReference>
<dbReference type="STRING" id="1803587.GCA_001593825_03756"/>
<dbReference type="NCBIfam" id="TIGR01444">
    <property type="entry name" value="fkbM_fam"/>
    <property type="match status" value="1"/>
</dbReference>
<dbReference type="Pfam" id="PF05050">
    <property type="entry name" value="Methyltransf_21"/>
    <property type="match status" value="1"/>
</dbReference>